<evidence type="ECO:0000256" key="1">
    <source>
        <dbReference type="SAM" id="MobiDB-lite"/>
    </source>
</evidence>
<reference evidence="2" key="2">
    <citation type="submission" date="2025-08" db="UniProtKB">
        <authorList>
            <consortium name="Ensembl"/>
        </authorList>
    </citation>
    <scope>IDENTIFICATION</scope>
</reference>
<dbReference type="GO" id="GO:0006915">
    <property type="term" value="P:apoptotic process"/>
    <property type="evidence" value="ECO:0007669"/>
    <property type="project" value="InterPro"/>
</dbReference>
<sequence length="79" mass="8992">MFSLEEFPEDPGVRSRSAPPALWAARRFGRQLRRMSDEFQQEMLPRANSAGGTRSWREALRRWWGAPPPPGPGPPRPPP</sequence>
<reference evidence="2" key="1">
    <citation type="submission" date="2020-03" db="EMBL/GenBank/DDBJ databases">
        <title>Melopsittacus undulatus (budgerigar) genome, bMelUnd1, maternal haplotype with Z.</title>
        <authorList>
            <person name="Gedman G."/>
            <person name="Mountcastle J."/>
            <person name="Haase B."/>
            <person name="Formenti G."/>
            <person name="Wright T."/>
            <person name="Apodaca J."/>
            <person name="Pelan S."/>
            <person name="Chow W."/>
            <person name="Rhie A."/>
            <person name="Howe K."/>
            <person name="Fedrigo O."/>
            <person name="Jarvis E.D."/>
        </authorList>
    </citation>
    <scope>NUCLEOTIDE SEQUENCE [LARGE SCALE GENOMIC DNA]</scope>
</reference>
<feature type="region of interest" description="Disordered" evidence="1">
    <location>
        <begin position="43"/>
        <end position="79"/>
    </location>
</feature>
<dbReference type="Proteomes" id="UP000694405">
    <property type="component" value="Chromosome 22"/>
</dbReference>
<organism evidence="2 3">
    <name type="scientific">Melopsittacus undulatus</name>
    <name type="common">Budgerigar</name>
    <name type="synonym">Psittacus undulatus</name>
    <dbReference type="NCBI Taxonomy" id="13146"/>
    <lineage>
        <taxon>Eukaryota</taxon>
        <taxon>Metazoa</taxon>
        <taxon>Chordata</taxon>
        <taxon>Craniata</taxon>
        <taxon>Vertebrata</taxon>
        <taxon>Euteleostomi</taxon>
        <taxon>Archelosauria</taxon>
        <taxon>Archosauria</taxon>
        <taxon>Dinosauria</taxon>
        <taxon>Saurischia</taxon>
        <taxon>Theropoda</taxon>
        <taxon>Coelurosauria</taxon>
        <taxon>Aves</taxon>
        <taxon>Neognathae</taxon>
        <taxon>Neoaves</taxon>
        <taxon>Telluraves</taxon>
        <taxon>Australaves</taxon>
        <taxon>Psittaciformes</taxon>
        <taxon>Psittaculidae</taxon>
        <taxon>Melopsittacus</taxon>
    </lineage>
</organism>
<keyword evidence="3" id="KW-1185">Reference proteome</keyword>
<protein>
    <submittedName>
        <fullName evidence="2">Uncharacterized protein</fullName>
    </submittedName>
</protein>
<name>A0A8V5GNR1_MELUD</name>
<reference evidence="2" key="3">
    <citation type="submission" date="2025-09" db="UniProtKB">
        <authorList>
            <consortium name="Ensembl"/>
        </authorList>
    </citation>
    <scope>IDENTIFICATION</scope>
</reference>
<proteinExistence type="predicted"/>
<dbReference type="AlphaFoldDB" id="A0A8V5GNR1"/>
<evidence type="ECO:0000313" key="2">
    <source>
        <dbReference type="Ensembl" id="ENSMUNP00000024287.1"/>
    </source>
</evidence>
<feature type="compositionally biased region" description="Pro residues" evidence="1">
    <location>
        <begin position="66"/>
        <end position="79"/>
    </location>
</feature>
<dbReference type="Pfam" id="PF10514">
    <property type="entry name" value="Bcl-2_BAD"/>
    <property type="match status" value="1"/>
</dbReference>
<dbReference type="PANTHER" id="PTHR28540:SF1">
    <property type="entry name" value="BCL2-ASSOCIATED AGONIST OF CELL DEATH"/>
    <property type="match status" value="1"/>
</dbReference>
<evidence type="ECO:0000313" key="3">
    <source>
        <dbReference type="Proteomes" id="UP000694405"/>
    </source>
</evidence>
<dbReference type="Ensembl" id="ENSMUNT00000034771.1">
    <property type="protein sequence ID" value="ENSMUNP00000024287.1"/>
    <property type="gene ID" value="ENSMUNG00000017409.1"/>
</dbReference>
<accession>A0A8V5GNR1</accession>
<dbReference type="PANTHER" id="PTHR28540">
    <property type="entry name" value="BCL2-ASSOCIATED AGONIST OF CELL DEATH"/>
    <property type="match status" value="1"/>
</dbReference>
<dbReference type="InterPro" id="IPR018868">
    <property type="entry name" value="BAD"/>
</dbReference>